<dbReference type="SUPFAM" id="SSF53474">
    <property type="entry name" value="alpha/beta-Hydrolases"/>
    <property type="match status" value="1"/>
</dbReference>
<feature type="domain" description="AB hydrolase-1" evidence="2">
    <location>
        <begin position="85"/>
        <end position="199"/>
    </location>
</feature>
<evidence type="ECO:0000259" key="2">
    <source>
        <dbReference type="Pfam" id="PF00561"/>
    </source>
</evidence>
<feature type="chain" id="PRO_5045690854" evidence="1">
    <location>
        <begin position="18"/>
        <end position="285"/>
    </location>
</feature>
<dbReference type="InterPro" id="IPR000073">
    <property type="entry name" value="AB_hydrolase_1"/>
</dbReference>
<keyword evidence="1" id="KW-0732">Signal</keyword>
<keyword evidence="4" id="KW-1185">Reference proteome</keyword>
<evidence type="ECO:0000313" key="3">
    <source>
        <dbReference type="EMBL" id="MFC0351111.1"/>
    </source>
</evidence>
<feature type="signal peptide" evidence="1">
    <location>
        <begin position="1"/>
        <end position="17"/>
    </location>
</feature>
<proteinExistence type="predicted"/>
<dbReference type="EMBL" id="JBHLXJ010000016">
    <property type="protein sequence ID" value="MFC0351111.1"/>
    <property type="molecule type" value="Genomic_DNA"/>
</dbReference>
<evidence type="ECO:0000256" key="1">
    <source>
        <dbReference type="SAM" id="SignalP"/>
    </source>
</evidence>
<dbReference type="GO" id="GO:0016787">
    <property type="term" value="F:hydrolase activity"/>
    <property type="evidence" value="ECO:0007669"/>
    <property type="project" value="UniProtKB-KW"/>
</dbReference>
<reference evidence="3 4" key="1">
    <citation type="submission" date="2024-09" db="EMBL/GenBank/DDBJ databases">
        <authorList>
            <person name="Sun Q."/>
            <person name="Mori K."/>
        </authorList>
    </citation>
    <scope>NUCLEOTIDE SEQUENCE [LARGE SCALE GENOMIC DNA]</scope>
    <source>
        <strain evidence="3 4">CCM 8677</strain>
    </source>
</reference>
<dbReference type="RefSeq" id="WP_390213701.1">
    <property type="nucleotide sequence ID" value="NZ_JBHLXJ010000016.1"/>
</dbReference>
<organism evidence="3 4">
    <name type="scientific">Undibacterium danionis</name>
    <dbReference type="NCBI Taxonomy" id="1812100"/>
    <lineage>
        <taxon>Bacteria</taxon>
        <taxon>Pseudomonadati</taxon>
        <taxon>Pseudomonadota</taxon>
        <taxon>Betaproteobacteria</taxon>
        <taxon>Burkholderiales</taxon>
        <taxon>Oxalobacteraceae</taxon>
        <taxon>Undibacterium</taxon>
    </lineage>
</organism>
<protein>
    <submittedName>
        <fullName evidence="3">Alpha/beta hydrolase</fullName>
    </submittedName>
</protein>
<evidence type="ECO:0000313" key="4">
    <source>
        <dbReference type="Proteomes" id="UP001589844"/>
    </source>
</evidence>
<dbReference type="Proteomes" id="UP001589844">
    <property type="component" value="Unassembled WGS sequence"/>
</dbReference>
<keyword evidence="3" id="KW-0378">Hydrolase</keyword>
<gene>
    <name evidence="3" type="ORF">ACFFJH_14935</name>
</gene>
<accession>A0ABV6IH01</accession>
<comment type="caution">
    <text evidence="3">The sequence shown here is derived from an EMBL/GenBank/DDBJ whole genome shotgun (WGS) entry which is preliminary data.</text>
</comment>
<dbReference type="PANTHER" id="PTHR12277">
    <property type="entry name" value="ALPHA/BETA HYDROLASE DOMAIN-CONTAINING PROTEIN"/>
    <property type="match status" value="1"/>
</dbReference>
<sequence length="285" mass="31337">MRLLMVMLAVCSLSACQSIVVKDLDLIRPDNLTGYKTKGVFDQDKLQKTLAQAQLKEEEIVVPQGNGDAVKIRGVHVSLPDAKTTVLYFGGNLTHVDENAPLLAKLSATCPANFTTFDYRGYGRTNGKPNALLLKEDALRIYDQVRAKTQGKLLVYGYSLGGFMASHIAANRTIDALVLEGSGTTPAEVVDAQIPWYAKPIVSVTISDNLKTIDNQNALSQYQGKVLVITGEKDSTMPANLGRKLFESIPSRDKQYWMVENGTHSNLSDDAQAKRLYCELLRQLN</sequence>
<dbReference type="PROSITE" id="PS51257">
    <property type="entry name" value="PROKAR_LIPOPROTEIN"/>
    <property type="match status" value="1"/>
</dbReference>
<name>A0ABV6IH01_9BURK</name>
<dbReference type="InterPro" id="IPR029058">
    <property type="entry name" value="AB_hydrolase_fold"/>
</dbReference>
<dbReference type="Pfam" id="PF00561">
    <property type="entry name" value="Abhydrolase_1"/>
    <property type="match status" value="1"/>
</dbReference>
<dbReference type="PANTHER" id="PTHR12277:SF81">
    <property type="entry name" value="PROTEIN ABHD13"/>
    <property type="match status" value="1"/>
</dbReference>
<dbReference type="Gene3D" id="3.40.50.1820">
    <property type="entry name" value="alpha/beta hydrolase"/>
    <property type="match status" value="1"/>
</dbReference>